<organism evidence="1">
    <name type="scientific">marine sediment metagenome</name>
    <dbReference type="NCBI Taxonomy" id="412755"/>
    <lineage>
        <taxon>unclassified sequences</taxon>
        <taxon>metagenomes</taxon>
        <taxon>ecological metagenomes</taxon>
    </lineage>
</organism>
<accession>X1U9U1</accession>
<dbReference type="EMBL" id="BARW01029888">
    <property type="protein sequence ID" value="GAJ14254.1"/>
    <property type="molecule type" value="Genomic_DNA"/>
</dbReference>
<proteinExistence type="predicted"/>
<name>X1U9U1_9ZZZZ</name>
<reference evidence="1" key="1">
    <citation type="journal article" date="2014" name="Front. Microbiol.">
        <title>High frequency of phylogenetically diverse reductive dehalogenase-homologous genes in deep subseafloor sedimentary metagenomes.</title>
        <authorList>
            <person name="Kawai M."/>
            <person name="Futagami T."/>
            <person name="Toyoda A."/>
            <person name="Takaki Y."/>
            <person name="Nishi S."/>
            <person name="Hori S."/>
            <person name="Arai W."/>
            <person name="Tsubouchi T."/>
            <person name="Morono Y."/>
            <person name="Uchiyama I."/>
            <person name="Ito T."/>
            <person name="Fujiyama A."/>
            <person name="Inagaki F."/>
            <person name="Takami H."/>
        </authorList>
    </citation>
    <scope>NUCLEOTIDE SEQUENCE</scope>
    <source>
        <strain evidence="1">Expedition CK06-06</strain>
    </source>
</reference>
<evidence type="ECO:0000313" key="1">
    <source>
        <dbReference type="EMBL" id="GAJ14254.1"/>
    </source>
</evidence>
<dbReference type="AlphaFoldDB" id="X1U9U1"/>
<comment type="caution">
    <text evidence="1">The sequence shown here is derived from an EMBL/GenBank/DDBJ whole genome shotgun (WGS) entry which is preliminary data.</text>
</comment>
<gene>
    <name evidence="1" type="ORF">S12H4_47919</name>
</gene>
<sequence length="59" mass="6865">MAAILKLLSGERLDEAMRNTERLIEGTDKLILEMRELIKALNSHRRTMNELLKAIEESR</sequence>
<protein>
    <submittedName>
        <fullName evidence="1">Uncharacterized protein</fullName>
    </submittedName>
</protein>